<reference evidence="1 2" key="1">
    <citation type="submission" date="2018-05" db="EMBL/GenBank/DDBJ databases">
        <title>Evolution of GPA BGCs.</title>
        <authorList>
            <person name="Waglechner N."/>
            <person name="Wright G.D."/>
        </authorList>
    </citation>
    <scope>NUCLEOTIDE SEQUENCE [LARGE SCALE GENOMIC DNA]</scope>
    <source>
        <strain evidence="1 2">A82846</strain>
    </source>
</reference>
<accession>A0A428YUR1</accession>
<dbReference type="EMBL" id="QHKI01000056">
    <property type="protein sequence ID" value="RSM73446.1"/>
    <property type="molecule type" value="Genomic_DNA"/>
</dbReference>
<sequence length="400" mass="43745">MIVADTRTGRVVEDDLPYLDSPRYEYGINIAGGWGVRLPIDGSSLSTQDIEEFSDPWRFTIGVARGNFIAQMGPLVGENYNDDDNLAATDVSGGGLWDYLTRKRLLVTGDVNGTTIKEPAADVVFGPGPTSPKGTPIPAANQNLSLHTIGKRLVEISMDRTNGALPIVLPDDIAGSSEREYPGYDLAYVGERLMQLTQVELGPEMEFRPRYVDETHQFVEWFHRIGTPAAGGRIGNLDNLHKWEYGGALVKVNVTRDGSQQTHNRFERGAGMERDLLLGYASEPSYAEDFGWPLLEDVGSQHTSATEQATLDSWAAAAVSTYQKPITTWSAVIRVDGTNGLGEETGSPPLGEFSVGDTAIFQMRGHRRIRDGLYAVRILNVSNDTRDTAKIALQVLGEVE</sequence>
<proteinExistence type="predicted"/>
<dbReference type="AlphaFoldDB" id="A0A428YUR1"/>
<comment type="caution">
    <text evidence="1">The sequence shown here is derived from an EMBL/GenBank/DDBJ whole genome shotgun (WGS) entry which is preliminary data.</text>
</comment>
<evidence type="ECO:0000313" key="1">
    <source>
        <dbReference type="EMBL" id="RSM73446.1"/>
    </source>
</evidence>
<name>A0A428YUR1_KIBAR</name>
<organism evidence="1 2">
    <name type="scientific">Kibdelosporangium aridum</name>
    <dbReference type="NCBI Taxonomy" id="2030"/>
    <lineage>
        <taxon>Bacteria</taxon>
        <taxon>Bacillati</taxon>
        <taxon>Actinomycetota</taxon>
        <taxon>Actinomycetes</taxon>
        <taxon>Pseudonocardiales</taxon>
        <taxon>Pseudonocardiaceae</taxon>
        <taxon>Kibdelosporangium</taxon>
    </lineage>
</organism>
<protein>
    <submittedName>
        <fullName evidence="1">Uncharacterized protein</fullName>
    </submittedName>
</protein>
<dbReference type="Proteomes" id="UP000287547">
    <property type="component" value="Unassembled WGS sequence"/>
</dbReference>
<gene>
    <name evidence="1" type="ORF">DMH04_41275</name>
</gene>
<evidence type="ECO:0000313" key="2">
    <source>
        <dbReference type="Proteomes" id="UP000287547"/>
    </source>
</evidence>